<keyword evidence="1" id="KW-1133">Transmembrane helix</keyword>
<accession>A0A1H6FUW9</accession>
<evidence type="ECO:0000313" key="2">
    <source>
        <dbReference type="EMBL" id="SEH14601.1"/>
    </source>
</evidence>
<sequence>MAETPAGERICVAAHPRARRQIVEWRSRAALLAFLLAAGLSLRAGTPLAVACARALVAGVVTYLAVWAAAVQIWRALIVAEIRRAASESAQPPREADVVTR</sequence>
<protein>
    <submittedName>
        <fullName evidence="2">Uncharacterized protein</fullName>
    </submittedName>
</protein>
<reference evidence="3" key="1">
    <citation type="submission" date="2016-10" db="EMBL/GenBank/DDBJ databases">
        <authorList>
            <person name="Varghese N."/>
            <person name="Submissions S."/>
        </authorList>
    </citation>
    <scope>NUCLEOTIDE SEQUENCE [LARGE SCALE GENOMIC DNA]</scope>
    <source>
        <strain evidence="3">ATCC 35263</strain>
    </source>
</reference>
<organism evidence="2 3">
    <name type="scientific">Thermoleophilum album</name>
    <dbReference type="NCBI Taxonomy" id="29539"/>
    <lineage>
        <taxon>Bacteria</taxon>
        <taxon>Bacillati</taxon>
        <taxon>Actinomycetota</taxon>
        <taxon>Thermoleophilia</taxon>
        <taxon>Thermoleophilales</taxon>
        <taxon>Thermoleophilaceae</taxon>
        <taxon>Thermoleophilum</taxon>
    </lineage>
</organism>
<gene>
    <name evidence="2" type="ORF">SAMN02745716_1683</name>
</gene>
<dbReference type="EMBL" id="FNWJ01000002">
    <property type="protein sequence ID" value="SEH14601.1"/>
    <property type="molecule type" value="Genomic_DNA"/>
</dbReference>
<evidence type="ECO:0000256" key="1">
    <source>
        <dbReference type="SAM" id="Phobius"/>
    </source>
</evidence>
<keyword evidence="1" id="KW-0812">Transmembrane</keyword>
<dbReference type="Proteomes" id="UP000222056">
    <property type="component" value="Unassembled WGS sequence"/>
</dbReference>
<name>A0A1H6FUW9_THEAL</name>
<dbReference type="AlphaFoldDB" id="A0A1H6FUW9"/>
<evidence type="ECO:0000313" key="3">
    <source>
        <dbReference type="Proteomes" id="UP000222056"/>
    </source>
</evidence>
<dbReference type="RefSeq" id="WP_143038665.1">
    <property type="nucleotide sequence ID" value="NZ_FNWJ01000002.1"/>
</dbReference>
<feature type="transmembrane region" description="Helical" evidence="1">
    <location>
        <begin position="29"/>
        <end position="49"/>
    </location>
</feature>
<keyword evidence="3" id="KW-1185">Reference proteome</keyword>
<dbReference type="STRING" id="29539.SAMN02745716_1683"/>
<feature type="transmembrane region" description="Helical" evidence="1">
    <location>
        <begin position="55"/>
        <end position="74"/>
    </location>
</feature>
<keyword evidence="1" id="KW-0472">Membrane</keyword>
<proteinExistence type="predicted"/>